<dbReference type="STRING" id="13333.W1NMV9"/>
<evidence type="ECO:0000313" key="5">
    <source>
        <dbReference type="Proteomes" id="UP000017836"/>
    </source>
</evidence>
<organism evidence="4 5">
    <name type="scientific">Amborella trichopoda</name>
    <dbReference type="NCBI Taxonomy" id="13333"/>
    <lineage>
        <taxon>Eukaryota</taxon>
        <taxon>Viridiplantae</taxon>
        <taxon>Streptophyta</taxon>
        <taxon>Embryophyta</taxon>
        <taxon>Tracheophyta</taxon>
        <taxon>Spermatophyta</taxon>
        <taxon>Magnoliopsida</taxon>
        <taxon>Amborellales</taxon>
        <taxon>Amborellaceae</taxon>
        <taxon>Amborella</taxon>
    </lineage>
</organism>
<proteinExistence type="predicted"/>
<feature type="domain" description="Non-haem dioxygenase N-terminal" evidence="3">
    <location>
        <begin position="1"/>
        <end position="64"/>
    </location>
</feature>
<reference evidence="5" key="1">
    <citation type="journal article" date="2013" name="Science">
        <title>The Amborella genome and the evolution of flowering plants.</title>
        <authorList>
            <consortium name="Amborella Genome Project"/>
        </authorList>
    </citation>
    <scope>NUCLEOTIDE SEQUENCE [LARGE SCALE GENOMIC DNA]</scope>
</reference>
<dbReference type="SUPFAM" id="SSF51197">
    <property type="entry name" value="Clavaminate synthase-like"/>
    <property type="match status" value="1"/>
</dbReference>
<dbReference type="Pfam" id="PF14226">
    <property type="entry name" value="DIOX_N"/>
    <property type="match status" value="1"/>
</dbReference>
<accession>W1NMV9</accession>
<gene>
    <name evidence="4" type="ORF">AMTR_s00001p00271970</name>
</gene>
<evidence type="ECO:0000313" key="4">
    <source>
        <dbReference type="EMBL" id="ERM96625.1"/>
    </source>
</evidence>
<dbReference type="HOGENOM" id="CLU_1919865_0_0_1"/>
<keyword evidence="2" id="KW-0408">Iron</keyword>
<dbReference type="InterPro" id="IPR027443">
    <property type="entry name" value="IPNS-like_sf"/>
</dbReference>
<sequence length="132" mass="15999">MQQIGKDFFNLPLQEKLQHYSDDPAKKFRLSTSFNVKKEKIHNWRDYLRLHCYPLEDYVHEWPSNPPSFKYNPNYFHLHMFLHSIQKFQFYSWEFLSLKNFISVMCNLCVYVSLSHVGRFVFATQRSGKPVQ</sequence>
<evidence type="ECO:0000256" key="1">
    <source>
        <dbReference type="ARBA" id="ARBA00022723"/>
    </source>
</evidence>
<protein>
    <recommendedName>
        <fullName evidence="3">Non-haem dioxygenase N-terminal domain-containing protein</fullName>
    </recommendedName>
</protein>
<evidence type="ECO:0000259" key="3">
    <source>
        <dbReference type="Pfam" id="PF14226"/>
    </source>
</evidence>
<dbReference type="Gramene" id="ERM96625">
    <property type="protein sequence ID" value="ERM96625"/>
    <property type="gene ID" value="AMTR_s00001p00271970"/>
</dbReference>
<dbReference type="Gene3D" id="2.60.120.330">
    <property type="entry name" value="B-lactam Antibiotic, Isopenicillin N Synthase, Chain"/>
    <property type="match status" value="1"/>
</dbReference>
<dbReference type="eggNOG" id="KOG0143">
    <property type="taxonomic scope" value="Eukaryota"/>
</dbReference>
<evidence type="ECO:0000256" key="2">
    <source>
        <dbReference type="ARBA" id="ARBA00023004"/>
    </source>
</evidence>
<name>W1NMV9_AMBTC</name>
<dbReference type="Proteomes" id="UP000017836">
    <property type="component" value="Unassembled WGS sequence"/>
</dbReference>
<keyword evidence="1" id="KW-0479">Metal-binding</keyword>
<dbReference type="InterPro" id="IPR026992">
    <property type="entry name" value="DIOX_N"/>
</dbReference>
<dbReference type="AlphaFoldDB" id="W1NMV9"/>
<keyword evidence="5" id="KW-1185">Reference proteome</keyword>
<dbReference type="EMBL" id="KI397142">
    <property type="protein sequence ID" value="ERM96625.1"/>
    <property type="molecule type" value="Genomic_DNA"/>
</dbReference>
<dbReference type="GO" id="GO:0046872">
    <property type="term" value="F:metal ion binding"/>
    <property type="evidence" value="ECO:0007669"/>
    <property type="project" value="UniProtKB-KW"/>
</dbReference>